<organism evidence="1 2">
    <name type="scientific">Methylomonas rapida</name>
    <dbReference type="NCBI Taxonomy" id="2963939"/>
    <lineage>
        <taxon>Bacteria</taxon>
        <taxon>Pseudomonadati</taxon>
        <taxon>Pseudomonadota</taxon>
        <taxon>Gammaproteobacteria</taxon>
        <taxon>Methylococcales</taxon>
        <taxon>Methylococcaceae</taxon>
        <taxon>Methylomonas</taxon>
    </lineage>
</organism>
<evidence type="ECO:0000313" key="2">
    <source>
        <dbReference type="Proteomes" id="UP001162780"/>
    </source>
</evidence>
<gene>
    <name evidence="1" type="ORF">NM686_005855</name>
</gene>
<proteinExistence type="predicted"/>
<accession>A0ABY7GNF9</accession>
<sequence>MARGKDLAAIATAYDASGIVDRPSPETLAKLRLANYVVCSDLLRSVESAHARGAICMERIACLANQLFRISAAARLHYPLRPG</sequence>
<dbReference type="RefSeq" id="WP_255186948.1">
    <property type="nucleotide sequence ID" value="NZ_CP113517.1"/>
</dbReference>
<evidence type="ECO:0000313" key="1">
    <source>
        <dbReference type="EMBL" id="WAR46043.1"/>
    </source>
</evidence>
<reference evidence="1" key="1">
    <citation type="submission" date="2022-11" db="EMBL/GenBank/DDBJ databases">
        <title>Methylomonas rapida sp. nov., Carotenoid-Producing Obligate Methanotrophs with High Growth Characteristics and Biotechnological Potential.</title>
        <authorList>
            <person name="Tikhonova E.N."/>
            <person name="Suleimanov R.Z."/>
            <person name="Miroshnikov K."/>
            <person name="Oshkin I.Y."/>
            <person name="Belova S.E."/>
            <person name="Danilova O.V."/>
            <person name="Ashikhmin A."/>
            <person name="Konopkin A."/>
            <person name="But S.Y."/>
            <person name="Khmelenina V.N."/>
            <person name="Kuznetsov N."/>
            <person name="Pimenov N.V."/>
            <person name="Dedysh S.N."/>
        </authorList>
    </citation>
    <scope>NUCLEOTIDE SEQUENCE</scope>
    <source>
        <strain evidence="1">MP1</strain>
    </source>
</reference>
<keyword evidence="2" id="KW-1185">Reference proteome</keyword>
<protein>
    <submittedName>
        <fullName evidence="1">Uncharacterized protein</fullName>
    </submittedName>
</protein>
<dbReference type="EMBL" id="CP113517">
    <property type="protein sequence ID" value="WAR46043.1"/>
    <property type="molecule type" value="Genomic_DNA"/>
</dbReference>
<name>A0ABY7GNF9_9GAMM</name>
<dbReference type="Proteomes" id="UP001162780">
    <property type="component" value="Chromosome"/>
</dbReference>